<organism evidence="2 3">
    <name type="scientific">Mycobacterium simiae</name>
    <name type="common">Mycobacterium habana</name>
    <dbReference type="NCBI Taxonomy" id="1784"/>
    <lineage>
        <taxon>Bacteria</taxon>
        <taxon>Bacillati</taxon>
        <taxon>Actinomycetota</taxon>
        <taxon>Actinomycetes</taxon>
        <taxon>Mycobacteriales</taxon>
        <taxon>Mycobacteriaceae</taxon>
        <taxon>Mycobacterium</taxon>
        <taxon>Mycobacterium simiae complex</taxon>
    </lineage>
</organism>
<proteinExistence type="predicted"/>
<feature type="region of interest" description="Disordered" evidence="1">
    <location>
        <begin position="279"/>
        <end position="351"/>
    </location>
</feature>
<evidence type="ECO:0008006" key="4">
    <source>
        <dbReference type="Google" id="ProtNLM"/>
    </source>
</evidence>
<feature type="compositionally biased region" description="Low complexity" evidence="1">
    <location>
        <begin position="330"/>
        <end position="351"/>
    </location>
</feature>
<dbReference type="AlphaFoldDB" id="A0A1X0XIQ4"/>
<name>A0A1X0XIQ4_MYCSI</name>
<keyword evidence="3" id="KW-1185">Reference proteome</keyword>
<feature type="region of interest" description="Disordered" evidence="1">
    <location>
        <begin position="469"/>
        <end position="492"/>
    </location>
</feature>
<feature type="compositionally biased region" description="Low complexity" evidence="1">
    <location>
        <begin position="471"/>
        <end position="485"/>
    </location>
</feature>
<protein>
    <recommendedName>
        <fullName evidence="4">DUF4226 domain-containing protein</fullName>
    </recommendedName>
</protein>
<evidence type="ECO:0000313" key="2">
    <source>
        <dbReference type="EMBL" id="ORJ52780.1"/>
    </source>
</evidence>
<feature type="compositionally biased region" description="Basic and acidic residues" evidence="1">
    <location>
        <begin position="287"/>
        <end position="308"/>
    </location>
</feature>
<feature type="compositionally biased region" description="Gly residues" evidence="1">
    <location>
        <begin position="180"/>
        <end position="231"/>
    </location>
</feature>
<feature type="compositionally biased region" description="Basic and acidic residues" evidence="1">
    <location>
        <begin position="318"/>
        <end position="328"/>
    </location>
</feature>
<evidence type="ECO:0000256" key="1">
    <source>
        <dbReference type="SAM" id="MobiDB-lite"/>
    </source>
</evidence>
<dbReference type="InterPro" id="IPR019710">
    <property type="entry name" value="DUF4226"/>
</dbReference>
<evidence type="ECO:0000313" key="3">
    <source>
        <dbReference type="Proteomes" id="UP000193040"/>
    </source>
</evidence>
<gene>
    <name evidence="2" type="ORF">B5M45_30130</name>
</gene>
<reference evidence="2 3" key="1">
    <citation type="submission" date="2017-03" db="EMBL/GenBank/DDBJ databases">
        <title>Genomic insights into Mycobacterium simiae human colonization.</title>
        <authorList>
            <person name="Steffani J.L."/>
            <person name="Brunck M.E."/>
            <person name="Cruz E."/>
            <person name="Montiel R."/>
            <person name="Barona F."/>
        </authorList>
    </citation>
    <scope>NUCLEOTIDE SEQUENCE [LARGE SCALE GENOMIC DNA]</scope>
    <source>
        <strain evidence="2 3">MsiGto</strain>
    </source>
</reference>
<accession>A0A1X0XIQ4</accession>
<comment type="caution">
    <text evidence="2">The sequence shown here is derived from an EMBL/GenBank/DDBJ whole genome shotgun (WGS) entry which is preliminary data.</text>
</comment>
<dbReference type="Pfam" id="PF10774">
    <property type="entry name" value="DUF4226"/>
    <property type="match status" value="1"/>
</dbReference>
<feature type="compositionally biased region" description="Basic and acidic residues" evidence="1">
    <location>
        <begin position="169"/>
        <end position="179"/>
    </location>
</feature>
<feature type="region of interest" description="Disordered" evidence="1">
    <location>
        <begin position="169"/>
        <end position="231"/>
    </location>
</feature>
<sequence>MGFLEDLEHLLSPISGAIDALFGGDDGGLAPRDRATAVLTPGLFGRQPYVGVPGGPGGLPQGAEQAAGTYQQTTGALAATDEKLAEMLKKIFASNDETRARVSELVAGIQAAHQKMLTDPTMRNDPQAQALFNTMLDQNLAEIQRLLNSAKVDSKKQAELLAALGNEYRDNSGEHRKGGADGGGGSDGGGAGGGGSDGGGAGGGGGGGSDPGAGSGGGGVSDPLAGMGGMPGLMGDPMSMLGPALGALGSVPGALGGAGGSLPMDALGALAPLAGAMAGQGAGDGFSDDRGRERAKPSDFVDEHHGEGEGDSGSEGSGKSKGDSEGKPEPAAAAAGGPQGAQPAAAAAAAPASAPAADGSLVVQMPDGTPVTTTSAQHAAVVRAVLNGASATDAWKPYAQLPPPGTPVTEPADPNHLVPGQVAQCKSREPVVYMGNGKIWLDGQLQPQSALPAGEFMAWEDPTRFAGGVAGHAPAPAALSPASPGTTVTAGA</sequence>
<dbReference type="EMBL" id="MZZM01000044">
    <property type="protein sequence ID" value="ORJ52780.1"/>
    <property type="molecule type" value="Genomic_DNA"/>
</dbReference>
<dbReference type="Proteomes" id="UP000193040">
    <property type="component" value="Unassembled WGS sequence"/>
</dbReference>